<reference evidence="1 2" key="2">
    <citation type="journal article" date="2009" name="PLoS ONE">
        <title>An integrated genetic and cytogenetic map of the cucumber genome.</title>
        <authorList>
            <person name="Ren Y."/>
            <person name="Zhang Z."/>
            <person name="Liu J."/>
            <person name="Staub J.E."/>
            <person name="Han Y."/>
            <person name="Cheng Z."/>
            <person name="Li X."/>
            <person name="Lu J."/>
            <person name="Miao H."/>
            <person name="Kang H."/>
            <person name="Xie B."/>
            <person name="Gu X."/>
            <person name="Wang X."/>
            <person name="Du Y."/>
            <person name="Jin W."/>
            <person name="Huang S."/>
        </authorList>
    </citation>
    <scope>NUCLEOTIDE SEQUENCE [LARGE SCALE GENOMIC DNA]</scope>
    <source>
        <strain evidence="2">cv. 9930</strain>
    </source>
</reference>
<reference evidence="1 2" key="3">
    <citation type="journal article" date="2010" name="BMC Genomics">
        <title>Transcriptome sequencing and comparative analysis of cucumber flowers with different sex types.</title>
        <authorList>
            <person name="Guo S."/>
            <person name="Zheng Y."/>
            <person name="Joung J.G."/>
            <person name="Liu S."/>
            <person name="Zhang Z."/>
            <person name="Crasta O.R."/>
            <person name="Sobral B.W."/>
            <person name="Xu Y."/>
            <person name="Huang S."/>
            <person name="Fei Z."/>
        </authorList>
    </citation>
    <scope>NUCLEOTIDE SEQUENCE [LARGE SCALE GENOMIC DNA]</scope>
    <source>
        <strain evidence="2">cv. 9930</strain>
    </source>
</reference>
<reference evidence="1 2" key="4">
    <citation type="journal article" date="2011" name="BMC Genomics">
        <title>RNA-Seq improves annotation of protein-coding genes in the cucumber genome.</title>
        <authorList>
            <person name="Li Z."/>
            <person name="Zhang Z."/>
            <person name="Yan P."/>
            <person name="Huang S."/>
            <person name="Fei Z."/>
            <person name="Lin K."/>
        </authorList>
    </citation>
    <scope>NUCLEOTIDE SEQUENCE [LARGE SCALE GENOMIC DNA]</scope>
    <source>
        <strain evidence="2">cv. 9930</strain>
    </source>
</reference>
<sequence>MSSDFGEHVGEHAGRKYQFRSGGAFRSIDNCAKDRVVVEIATWSLTVVSEKLQVELKLRAVVAAAIALFTKGKLYRFKIQVDAKTNCGSSVQTYDVEVWIPLVGKWEVRSHRLCS</sequence>
<name>A0A0A0KKM6_CUCSA</name>
<accession>A0A0A0KKM6</accession>
<evidence type="ECO:0000313" key="1">
    <source>
        <dbReference type="EMBL" id="KGN48306.1"/>
    </source>
</evidence>
<reference evidence="1 2" key="1">
    <citation type="journal article" date="2009" name="Nat. Genet.">
        <title>The genome of the cucumber, Cucumis sativus L.</title>
        <authorList>
            <person name="Huang S."/>
            <person name="Li R."/>
            <person name="Zhang Z."/>
            <person name="Li L."/>
            <person name="Gu X."/>
            <person name="Fan W."/>
            <person name="Lucas W.J."/>
            <person name="Wang X."/>
            <person name="Xie B."/>
            <person name="Ni P."/>
            <person name="Ren Y."/>
            <person name="Zhu H."/>
            <person name="Li J."/>
            <person name="Lin K."/>
            <person name="Jin W."/>
            <person name="Fei Z."/>
            <person name="Li G."/>
            <person name="Staub J."/>
            <person name="Kilian A."/>
            <person name="van der Vossen E.A."/>
            <person name="Wu Y."/>
            <person name="Guo J."/>
            <person name="He J."/>
            <person name="Jia Z."/>
            <person name="Ren Y."/>
            <person name="Tian G."/>
            <person name="Lu Y."/>
            <person name="Ruan J."/>
            <person name="Qian W."/>
            <person name="Wang M."/>
            <person name="Huang Q."/>
            <person name="Li B."/>
            <person name="Xuan Z."/>
            <person name="Cao J."/>
            <person name="Asan"/>
            <person name="Wu Z."/>
            <person name="Zhang J."/>
            <person name="Cai Q."/>
            <person name="Bai Y."/>
            <person name="Zhao B."/>
            <person name="Han Y."/>
            <person name="Li Y."/>
            <person name="Li X."/>
            <person name="Wang S."/>
            <person name="Shi Q."/>
            <person name="Liu S."/>
            <person name="Cho W.K."/>
            <person name="Kim J.Y."/>
            <person name="Xu Y."/>
            <person name="Heller-Uszynska K."/>
            <person name="Miao H."/>
            <person name="Cheng Z."/>
            <person name="Zhang S."/>
            <person name="Wu J."/>
            <person name="Yang Y."/>
            <person name="Kang H."/>
            <person name="Li M."/>
            <person name="Liang H."/>
            <person name="Ren X."/>
            <person name="Shi Z."/>
            <person name="Wen M."/>
            <person name="Jian M."/>
            <person name="Yang H."/>
            <person name="Zhang G."/>
            <person name="Yang Z."/>
            <person name="Chen R."/>
            <person name="Liu S."/>
            <person name="Li J."/>
            <person name="Ma L."/>
            <person name="Liu H."/>
            <person name="Zhou Y."/>
            <person name="Zhao J."/>
            <person name="Fang X."/>
            <person name="Li G."/>
            <person name="Fang L."/>
            <person name="Li Y."/>
            <person name="Liu D."/>
            <person name="Zheng H."/>
            <person name="Zhang Y."/>
            <person name="Qin N."/>
            <person name="Li Z."/>
            <person name="Yang G."/>
            <person name="Yang S."/>
            <person name="Bolund L."/>
            <person name="Kristiansen K."/>
            <person name="Zheng H."/>
            <person name="Li S."/>
            <person name="Zhang X."/>
            <person name="Yang H."/>
            <person name="Wang J."/>
            <person name="Sun R."/>
            <person name="Zhang B."/>
            <person name="Jiang S."/>
            <person name="Wang J."/>
            <person name="Du Y."/>
            <person name="Li S."/>
        </authorList>
    </citation>
    <scope>NUCLEOTIDE SEQUENCE [LARGE SCALE GENOMIC DNA]</scope>
    <source>
        <strain evidence="2">cv. 9930</strain>
    </source>
</reference>
<dbReference type="AlphaFoldDB" id="A0A0A0KKM6"/>
<dbReference type="EMBL" id="CM002927">
    <property type="protein sequence ID" value="KGN48306.1"/>
    <property type="molecule type" value="Genomic_DNA"/>
</dbReference>
<gene>
    <name evidence="1" type="ORF">Csa_6G465000</name>
</gene>
<dbReference type="Gene3D" id="3.10.450.10">
    <property type="match status" value="1"/>
</dbReference>
<dbReference type="Proteomes" id="UP000029981">
    <property type="component" value="Chromosome 6"/>
</dbReference>
<evidence type="ECO:0000313" key="2">
    <source>
        <dbReference type="Proteomes" id="UP000029981"/>
    </source>
</evidence>
<dbReference type="Gramene" id="KGN48306">
    <property type="protein sequence ID" value="KGN48306"/>
    <property type="gene ID" value="Csa_6G465000"/>
</dbReference>
<proteinExistence type="predicted"/>
<organism evidence="1 2">
    <name type="scientific">Cucumis sativus</name>
    <name type="common">Cucumber</name>
    <dbReference type="NCBI Taxonomy" id="3659"/>
    <lineage>
        <taxon>Eukaryota</taxon>
        <taxon>Viridiplantae</taxon>
        <taxon>Streptophyta</taxon>
        <taxon>Embryophyta</taxon>
        <taxon>Tracheophyta</taxon>
        <taxon>Spermatophyta</taxon>
        <taxon>Magnoliopsida</taxon>
        <taxon>eudicotyledons</taxon>
        <taxon>Gunneridae</taxon>
        <taxon>Pentapetalae</taxon>
        <taxon>rosids</taxon>
        <taxon>fabids</taxon>
        <taxon>Cucurbitales</taxon>
        <taxon>Cucurbitaceae</taxon>
        <taxon>Benincaseae</taxon>
        <taxon>Cucumis</taxon>
    </lineage>
</organism>
<protein>
    <submittedName>
        <fullName evidence="1">Iron-sulfur binding oxidoreductase</fullName>
    </submittedName>
</protein>
<keyword evidence="2" id="KW-1185">Reference proteome</keyword>